<proteinExistence type="predicted"/>
<evidence type="ECO:0000313" key="1">
    <source>
        <dbReference type="EMBL" id="QBN18320.1"/>
    </source>
</evidence>
<gene>
    <name evidence="1" type="ORF">E1750_05690</name>
</gene>
<protein>
    <recommendedName>
        <fullName evidence="3">Cytochrome c domain-containing protein</fullName>
    </recommendedName>
</protein>
<organism evidence="1 2">
    <name type="scientific">Flavobacterium nackdongense</name>
    <dbReference type="NCBI Taxonomy" id="2547394"/>
    <lineage>
        <taxon>Bacteria</taxon>
        <taxon>Pseudomonadati</taxon>
        <taxon>Bacteroidota</taxon>
        <taxon>Flavobacteriia</taxon>
        <taxon>Flavobacteriales</taxon>
        <taxon>Flavobacteriaceae</taxon>
        <taxon>Flavobacterium</taxon>
    </lineage>
</organism>
<evidence type="ECO:0008006" key="3">
    <source>
        <dbReference type="Google" id="ProtNLM"/>
    </source>
</evidence>
<reference evidence="2" key="1">
    <citation type="submission" date="2019-03" db="EMBL/GenBank/DDBJ databases">
        <title>Flavobacterium sp.</title>
        <authorList>
            <person name="Kim H."/>
        </authorList>
    </citation>
    <scope>NUCLEOTIDE SEQUENCE [LARGE SCALE GENOMIC DNA]</scope>
    <source>
        <strain evidence="2">GS13</strain>
    </source>
</reference>
<dbReference type="OrthoDB" id="9786191at2"/>
<keyword evidence="2" id="KW-1185">Reference proteome</keyword>
<accession>A0A4P6YD69</accession>
<sequence length="115" mass="12537">MKAFKIFSILIVLTLILFSCESSTYEEIAGENANPTYSQSVRPIIQSNCLSCHSATAGQNPTLETYAQVRDAAENGSMICRIDDQSCGSVMPQSGRMPQPTINTIKKWAANGYPN</sequence>
<evidence type="ECO:0000313" key="2">
    <source>
        <dbReference type="Proteomes" id="UP000291124"/>
    </source>
</evidence>
<dbReference type="KEGG" id="fnk:E1750_05690"/>
<dbReference type="RefSeq" id="WP_133275848.1">
    <property type="nucleotide sequence ID" value="NZ_CP037933.1"/>
</dbReference>
<dbReference type="PROSITE" id="PS51257">
    <property type="entry name" value="PROKAR_LIPOPROTEIN"/>
    <property type="match status" value="1"/>
</dbReference>
<name>A0A4P6YD69_9FLAO</name>
<dbReference type="AlphaFoldDB" id="A0A4P6YD69"/>
<dbReference type="EMBL" id="CP037933">
    <property type="protein sequence ID" value="QBN18320.1"/>
    <property type="molecule type" value="Genomic_DNA"/>
</dbReference>
<dbReference type="Proteomes" id="UP000291124">
    <property type="component" value="Chromosome"/>
</dbReference>